<comment type="caution">
    <text evidence="4">The sequence shown here is derived from an EMBL/GenBank/DDBJ whole genome shotgun (WGS) entry which is preliminary data.</text>
</comment>
<feature type="compositionally biased region" description="Basic residues" evidence="1">
    <location>
        <begin position="661"/>
        <end position="677"/>
    </location>
</feature>
<dbReference type="SUPFAM" id="SSF49265">
    <property type="entry name" value="Fibronectin type III"/>
    <property type="match status" value="1"/>
</dbReference>
<feature type="region of interest" description="Disordered" evidence="1">
    <location>
        <begin position="658"/>
        <end position="691"/>
    </location>
</feature>
<keyword evidence="2" id="KW-0812">Transmembrane</keyword>
<feature type="compositionally biased region" description="Polar residues" evidence="1">
    <location>
        <begin position="573"/>
        <end position="584"/>
    </location>
</feature>
<dbReference type="InterPro" id="IPR036116">
    <property type="entry name" value="FN3_sf"/>
</dbReference>
<dbReference type="Gene3D" id="2.60.40.10">
    <property type="entry name" value="Immunoglobulins"/>
    <property type="match status" value="1"/>
</dbReference>
<keyword evidence="2" id="KW-0472">Membrane</keyword>
<accession>A0A815G0N4</accession>
<reference evidence="4" key="1">
    <citation type="submission" date="2021-02" db="EMBL/GenBank/DDBJ databases">
        <authorList>
            <person name="Nowell W R."/>
        </authorList>
    </citation>
    <scope>NUCLEOTIDE SEQUENCE</scope>
</reference>
<keyword evidence="2" id="KW-1133">Transmembrane helix</keyword>
<organism evidence="4 5">
    <name type="scientific">Rotaria sordida</name>
    <dbReference type="NCBI Taxonomy" id="392033"/>
    <lineage>
        <taxon>Eukaryota</taxon>
        <taxon>Metazoa</taxon>
        <taxon>Spiralia</taxon>
        <taxon>Gnathifera</taxon>
        <taxon>Rotifera</taxon>
        <taxon>Eurotatoria</taxon>
        <taxon>Bdelloidea</taxon>
        <taxon>Philodinida</taxon>
        <taxon>Philodinidae</taxon>
        <taxon>Rotaria</taxon>
    </lineage>
</organism>
<feature type="transmembrane region" description="Helical" evidence="2">
    <location>
        <begin position="7"/>
        <end position="24"/>
    </location>
</feature>
<dbReference type="Proteomes" id="UP000663889">
    <property type="component" value="Unassembled WGS sequence"/>
</dbReference>
<evidence type="ECO:0000259" key="3">
    <source>
        <dbReference type="PROSITE" id="PS50853"/>
    </source>
</evidence>
<gene>
    <name evidence="4" type="ORF">SEV965_LOCUS27898</name>
</gene>
<evidence type="ECO:0000256" key="2">
    <source>
        <dbReference type="SAM" id="Phobius"/>
    </source>
</evidence>
<evidence type="ECO:0000313" key="5">
    <source>
        <dbReference type="Proteomes" id="UP000663889"/>
    </source>
</evidence>
<dbReference type="Pfam" id="PF00041">
    <property type="entry name" value="fn3"/>
    <property type="match status" value="1"/>
</dbReference>
<feature type="domain" description="Fibronectin type-III" evidence="3">
    <location>
        <begin position="113"/>
        <end position="208"/>
    </location>
</feature>
<dbReference type="InterPro" id="IPR013783">
    <property type="entry name" value="Ig-like_fold"/>
</dbReference>
<sequence length="781" mass="89304">MMINAQIFVYFFLIFKFLILSFITTTKIHEINEAIFLDPRTHSALIRCPLDFTHSSDIQWYDVANHRYELDRGRYFRINDSHLYDREFICSSISQIGTENHEKYRIKIRTYDRPLNIRQASIRNATNTSITVDWEDDSYNQNANITYYELVLKFNNTIQYRTLVNGTLSSYTFPSLHPNSIYSIDISAVDIWKRYSGSVTINSTTLPSNSNEFQKSYQFIDRHLIDQSVTCYRLDNQLILIEFNNSQLLTINRIYNNCTQLQWWNGSYCRNKGTPSWGVNASDVCNATYQCADYNLVSCPLSTTCECATTKYWDGTTCKDRVLYGESCTSWPTYPVNTTTCLNAAGAGLLCSSSSCSGGICTGGTCYCPSGTNWNATFSLDMIMNENNILKWLKEFKFNWLPQHISNDTHLLQLITNQINEFEQLLIQNNQVENDSSIENNYQCTNSSDIRQFDLSTQQQQQSENFLCISSDKHDVDNKKQENYSRPAIRLKRISLAEAERFLPLSWKTSTKSKSGRKKRKIIFSKFIFTGKKAKKDAQTNKTFVSTSTPDETINNSKIKQKTIRSKTIVEHPSTSSIASTQSVNNNNNNNNKKKKRKLRAMDGEDDDLCTLGNLSQTDVINGGDTECEQVSRYIGQNGILSQTRKINETTINIENDKTIKQSKKSKKKKKLTKKSSNHSNDHSINTKSNESSPCEILTFIEDIGQIHHEEILQDITENDQQSLFDSLNITPDRTYETNSTLNINSFINYTDCIEDISNDAVDLPSTTLSSNSLSHLTLTT</sequence>
<dbReference type="AlphaFoldDB" id="A0A815G0N4"/>
<dbReference type="EMBL" id="CAJNOU010002571">
    <property type="protein sequence ID" value="CAF1332426.1"/>
    <property type="molecule type" value="Genomic_DNA"/>
</dbReference>
<name>A0A815G0N4_9BILA</name>
<proteinExistence type="predicted"/>
<dbReference type="InterPro" id="IPR003961">
    <property type="entry name" value="FN3_dom"/>
</dbReference>
<protein>
    <recommendedName>
        <fullName evidence="3">Fibronectin type-III domain-containing protein</fullName>
    </recommendedName>
</protein>
<evidence type="ECO:0000313" key="4">
    <source>
        <dbReference type="EMBL" id="CAF1332426.1"/>
    </source>
</evidence>
<feature type="region of interest" description="Disordered" evidence="1">
    <location>
        <begin position="569"/>
        <end position="600"/>
    </location>
</feature>
<dbReference type="PROSITE" id="PS50853">
    <property type="entry name" value="FN3"/>
    <property type="match status" value="1"/>
</dbReference>
<evidence type="ECO:0000256" key="1">
    <source>
        <dbReference type="SAM" id="MobiDB-lite"/>
    </source>
</evidence>
<dbReference type="CDD" id="cd00063">
    <property type="entry name" value="FN3"/>
    <property type="match status" value="1"/>
</dbReference>